<dbReference type="Pfam" id="PF20434">
    <property type="entry name" value="BD-FAE"/>
    <property type="match status" value="1"/>
</dbReference>
<dbReference type="Gene3D" id="3.40.50.1820">
    <property type="entry name" value="alpha/beta hydrolase"/>
    <property type="match status" value="1"/>
</dbReference>
<dbReference type="InterPro" id="IPR050300">
    <property type="entry name" value="GDXG_lipolytic_enzyme"/>
</dbReference>
<dbReference type="PANTHER" id="PTHR48081:SF6">
    <property type="entry name" value="PEPTIDASE S9 PROLYL OLIGOPEPTIDASE CATALYTIC DOMAIN-CONTAINING PROTEIN"/>
    <property type="match status" value="1"/>
</dbReference>
<dbReference type="SUPFAM" id="SSF53474">
    <property type="entry name" value="alpha/beta-Hydrolases"/>
    <property type="match status" value="1"/>
</dbReference>
<feature type="domain" description="BD-FAE-like" evidence="2">
    <location>
        <begin position="63"/>
        <end position="259"/>
    </location>
</feature>
<dbReference type="InterPro" id="IPR049492">
    <property type="entry name" value="BD-FAE-like_dom"/>
</dbReference>
<evidence type="ECO:0000259" key="2">
    <source>
        <dbReference type="Pfam" id="PF20434"/>
    </source>
</evidence>
<gene>
    <name evidence="3" type="ORF">PEPS_20500</name>
</gene>
<accession>A0ABN6L996</accession>
<dbReference type="RefSeq" id="WP_338396998.1">
    <property type="nucleotide sequence ID" value="NZ_AP025292.1"/>
</dbReference>
<sequence length="313" mass="34653">MKKLFFVLLIIVAGFSFAEAQELKLPLYQGQVPNALRAPREEIVEKKDGMMKLWKVESPEIAVFFPSRKYATGEAVIICPGGAYHMLAYDLEGTDIASYLVSKGITAIVLKYRLPAAESSKVRWESPLLDAERAVRIVRSQAKEWGLKPDRIGVMGFSAGGHLASTLSTHFSAENPQAKDPVDRFSSRPDFSWLVYPVISFSDALTHMGSRKNLLGQEWNNNDLVHHFSNELQVKEDTPPAILIHGVDDQAVNYKNSMVYFEACQQKGVHAAMFLYPQGAHGFGLAVGQEGLSGWLDQCIAFTRGLPAANEAH</sequence>
<dbReference type="InterPro" id="IPR029058">
    <property type="entry name" value="AB_hydrolase_fold"/>
</dbReference>
<evidence type="ECO:0000313" key="4">
    <source>
        <dbReference type="Proteomes" id="UP001354989"/>
    </source>
</evidence>
<protein>
    <recommendedName>
        <fullName evidence="2">BD-FAE-like domain-containing protein</fullName>
    </recommendedName>
</protein>
<name>A0ABN6L996_9BACT</name>
<reference evidence="3 4" key="1">
    <citation type="submission" date="2021-12" db="EMBL/GenBank/DDBJ databases">
        <title>Genome sequencing of bacteria with rrn-lacking chromosome and rrn-plasmid.</title>
        <authorList>
            <person name="Anda M."/>
            <person name="Iwasaki W."/>
        </authorList>
    </citation>
    <scope>NUCLEOTIDE SEQUENCE [LARGE SCALE GENOMIC DNA]</scope>
    <source>
        <strain evidence="3 4">NBRC 101262</strain>
    </source>
</reference>
<dbReference type="EMBL" id="AP025292">
    <property type="protein sequence ID" value="BDC99769.1"/>
    <property type="molecule type" value="Genomic_DNA"/>
</dbReference>
<evidence type="ECO:0000256" key="1">
    <source>
        <dbReference type="ARBA" id="ARBA00022801"/>
    </source>
</evidence>
<keyword evidence="4" id="KW-1185">Reference proteome</keyword>
<organism evidence="3 4">
    <name type="scientific">Persicobacter psychrovividus</name>
    <dbReference type="NCBI Taxonomy" id="387638"/>
    <lineage>
        <taxon>Bacteria</taxon>
        <taxon>Pseudomonadati</taxon>
        <taxon>Bacteroidota</taxon>
        <taxon>Cytophagia</taxon>
        <taxon>Cytophagales</taxon>
        <taxon>Persicobacteraceae</taxon>
        <taxon>Persicobacter</taxon>
    </lineage>
</organism>
<evidence type="ECO:0000313" key="3">
    <source>
        <dbReference type="EMBL" id="BDC99769.1"/>
    </source>
</evidence>
<keyword evidence="1" id="KW-0378">Hydrolase</keyword>
<dbReference type="Proteomes" id="UP001354989">
    <property type="component" value="Chromosome"/>
</dbReference>
<dbReference type="PANTHER" id="PTHR48081">
    <property type="entry name" value="AB HYDROLASE SUPERFAMILY PROTEIN C4A8.06C"/>
    <property type="match status" value="1"/>
</dbReference>
<proteinExistence type="predicted"/>